<feature type="transmembrane region" description="Helical" evidence="1">
    <location>
        <begin position="12"/>
        <end position="31"/>
    </location>
</feature>
<keyword evidence="1" id="KW-0812">Transmembrane</keyword>
<dbReference type="STRING" id="639282.DEFDS_1317"/>
<dbReference type="eggNOG" id="ENOG502ZDW2">
    <property type="taxonomic scope" value="Bacteria"/>
</dbReference>
<gene>
    <name evidence="2" type="ordered locus">DEFDS_1317</name>
</gene>
<organism evidence="2 3">
    <name type="scientific">Deferribacter desulfuricans (strain DSM 14783 / JCM 11476 / NBRC 101012 / SSM1)</name>
    <dbReference type="NCBI Taxonomy" id="639282"/>
    <lineage>
        <taxon>Bacteria</taxon>
        <taxon>Pseudomonadati</taxon>
        <taxon>Deferribacterota</taxon>
        <taxon>Deferribacteres</taxon>
        <taxon>Deferribacterales</taxon>
        <taxon>Deferribacteraceae</taxon>
        <taxon>Deferribacter</taxon>
    </lineage>
</organism>
<evidence type="ECO:0000256" key="1">
    <source>
        <dbReference type="SAM" id="Phobius"/>
    </source>
</evidence>
<dbReference type="GO" id="GO:0015627">
    <property type="term" value="C:type II protein secretion system complex"/>
    <property type="evidence" value="ECO:0007669"/>
    <property type="project" value="InterPro"/>
</dbReference>
<keyword evidence="1" id="KW-0472">Membrane</keyword>
<accession>D3PDW1</accession>
<keyword evidence="3" id="KW-1185">Reference proteome</keyword>
<dbReference type="OrthoDB" id="9799120at2"/>
<dbReference type="RefSeq" id="WP_013008031.1">
    <property type="nucleotide sequence ID" value="NC_013939.1"/>
</dbReference>
<name>D3PDW1_DEFDS</name>
<dbReference type="AlphaFoldDB" id="D3PDW1"/>
<dbReference type="HOGENOM" id="CLU_140927_0_0_0"/>
<proteinExistence type="predicted"/>
<reference evidence="2 3" key="1">
    <citation type="journal article" date="2010" name="DNA Res.">
        <title>Bacterial lifestyle in a deep-sea hydrothermal vent chimney revealed by the genome sequence of the thermophilic bacterium Deferribacter desulfuricans SSM1.</title>
        <authorList>
            <person name="Takaki Y."/>
            <person name="Shimamura S."/>
            <person name="Nakagawa S."/>
            <person name="Fukuhara Y."/>
            <person name="Horikawa H."/>
            <person name="Ankai A."/>
            <person name="Harada T."/>
            <person name="Hosoyama A."/>
            <person name="Oguchi A."/>
            <person name="Fukui S."/>
            <person name="Fujita N."/>
            <person name="Takami H."/>
            <person name="Takai K."/>
        </authorList>
    </citation>
    <scope>NUCLEOTIDE SEQUENCE [LARGE SCALE GENOMIC DNA]</scope>
    <source>
        <strain evidence="3">DSM 14783 / JCM 11476 / NBRC 101012 / SSM1</strain>
    </source>
</reference>
<evidence type="ECO:0000313" key="3">
    <source>
        <dbReference type="Proteomes" id="UP000001520"/>
    </source>
</evidence>
<dbReference type="EMBL" id="AP011529">
    <property type="protein sequence ID" value="BAI80784.1"/>
    <property type="molecule type" value="Genomic_DNA"/>
</dbReference>
<dbReference type="Proteomes" id="UP000001520">
    <property type="component" value="Chromosome"/>
</dbReference>
<protein>
    <recommendedName>
        <fullName evidence="4">General secretion pathway protein M</fullName>
    </recommendedName>
</protein>
<sequence length="155" mass="18159">MKFNANKEKIYILIIIIGLIFIIYNWNISYYKNKTEQLKKETETLKEKYSKVADLIRQTKSSKNLKKVNKSLLVFIQETTNSLNLSDKISSLKPQTTQNNIESVSLRIEQLNLNEIIKVLQYLDQFENISITKLNINKRFDDNTLADLTLEVVKQ</sequence>
<evidence type="ECO:0000313" key="2">
    <source>
        <dbReference type="EMBL" id="BAI80784.1"/>
    </source>
</evidence>
<keyword evidence="1" id="KW-1133">Transmembrane helix</keyword>
<dbReference type="KEGG" id="ddf:DEFDS_1317"/>
<dbReference type="GO" id="GO:0015628">
    <property type="term" value="P:protein secretion by the type II secretion system"/>
    <property type="evidence" value="ECO:0007669"/>
    <property type="project" value="InterPro"/>
</dbReference>
<evidence type="ECO:0008006" key="4">
    <source>
        <dbReference type="Google" id="ProtNLM"/>
    </source>
</evidence>